<feature type="transmembrane region" description="Helical" evidence="1">
    <location>
        <begin position="60"/>
        <end position="85"/>
    </location>
</feature>
<keyword evidence="1" id="KW-0812">Transmembrane</keyword>
<evidence type="ECO:0008006" key="5">
    <source>
        <dbReference type="Google" id="ProtNLM"/>
    </source>
</evidence>
<reference evidence="3 4" key="1">
    <citation type="submission" date="2018-09" db="EMBL/GenBank/DDBJ databases">
        <title>Genomic investigation of the strawberry pathogen Phytophthora fragariae indicates pathogenicity is determined by transcriptional variation in three key races.</title>
        <authorList>
            <person name="Adams T.M."/>
            <person name="Armitage A.D."/>
            <person name="Sobczyk M.K."/>
            <person name="Bates H.J."/>
            <person name="Dunwell J.M."/>
            <person name="Nellist C.F."/>
            <person name="Harrison R.J."/>
        </authorList>
    </citation>
    <scope>NUCLEOTIDE SEQUENCE [LARGE SCALE GENOMIC DNA]</scope>
    <source>
        <strain evidence="3 4">NOV-77</strain>
    </source>
</reference>
<evidence type="ECO:0000256" key="1">
    <source>
        <dbReference type="SAM" id="Phobius"/>
    </source>
</evidence>
<dbReference type="AlphaFoldDB" id="A0A6G0SBH4"/>
<protein>
    <recommendedName>
        <fullName evidence="5">Secreted protein</fullName>
    </recommendedName>
</protein>
<organism evidence="3 4">
    <name type="scientific">Phytophthora fragariae</name>
    <dbReference type="NCBI Taxonomy" id="53985"/>
    <lineage>
        <taxon>Eukaryota</taxon>
        <taxon>Sar</taxon>
        <taxon>Stramenopiles</taxon>
        <taxon>Oomycota</taxon>
        <taxon>Peronosporomycetes</taxon>
        <taxon>Peronosporales</taxon>
        <taxon>Peronosporaceae</taxon>
        <taxon>Phytophthora</taxon>
    </lineage>
</organism>
<dbReference type="Proteomes" id="UP000486351">
    <property type="component" value="Unassembled WGS sequence"/>
</dbReference>
<evidence type="ECO:0000313" key="3">
    <source>
        <dbReference type="EMBL" id="KAE9354290.1"/>
    </source>
</evidence>
<feature type="signal peptide" evidence="2">
    <location>
        <begin position="1"/>
        <end position="15"/>
    </location>
</feature>
<gene>
    <name evidence="3" type="ORF">PF008_g4591</name>
</gene>
<keyword evidence="2" id="KW-0732">Signal</keyword>
<sequence>MFFYLLLTQSRACSAVRWRCMASYSVRGSCCARRCAAAPSPRTHSACWRRASSHDYTRPFYIGFGAGSAGCGTSLTYFATISSGLRKRLICFMRM</sequence>
<dbReference type="EMBL" id="QXFY01000158">
    <property type="protein sequence ID" value="KAE9354290.1"/>
    <property type="molecule type" value="Genomic_DNA"/>
</dbReference>
<comment type="caution">
    <text evidence="3">The sequence shown here is derived from an EMBL/GenBank/DDBJ whole genome shotgun (WGS) entry which is preliminary data.</text>
</comment>
<keyword evidence="1" id="KW-1133">Transmembrane helix</keyword>
<name>A0A6G0SBH4_9STRA</name>
<keyword evidence="1" id="KW-0472">Membrane</keyword>
<evidence type="ECO:0000313" key="4">
    <source>
        <dbReference type="Proteomes" id="UP000486351"/>
    </source>
</evidence>
<proteinExistence type="predicted"/>
<evidence type="ECO:0000256" key="2">
    <source>
        <dbReference type="SAM" id="SignalP"/>
    </source>
</evidence>
<feature type="chain" id="PRO_5026145483" description="Secreted protein" evidence="2">
    <location>
        <begin position="16"/>
        <end position="95"/>
    </location>
</feature>
<accession>A0A6G0SBH4</accession>